<evidence type="ECO:0000313" key="2">
    <source>
        <dbReference type="Proteomes" id="UP000176303"/>
    </source>
</evidence>
<name>A0A1F7U3H2_9BACT</name>
<evidence type="ECO:0000313" key="1">
    <source>
        <dbReference type="EMBL" id="OGL72781.1"/>
    </source>
</evidence>
<comment type="caution">
    <text evidence="1">The sequence shown here is derived from an EMBL/GenBank/DDBJ whole genome shotgun (WGS) entry which is preliminary data.</text>
</comment>
<sequence length="241" mass="27974">MNNLMLNYRLWKMRRRVRPSREFRRALWAELEPKLPRRSFLQALAWQRLAVPVGILVLSLGATTAYAYTSPSVAWGNPLFQIKGRGENIEDRLATTPESSARLRLKKMQRRMAEAEKIAETKPEVAEELIDAARGEFTRGLDQAAKISDVKLRKEVLSKFIKGDPEQLVRIQNIAEKNPARFRDITERLLEAEQRRLADKLIQVKDEEIRILLERQMIKREAMLDSLYLDDFSAQESELGE</sequence>
<reference evidence="1 2" key="1">
    <citation type="journal article" date="2016" name="Nat. Commun.">
        <title>Thousands of microbial genomes shed light on interconnected biogeochemical processes in an aquifer system.</title>
        <authorList>
            <person name="Anantharaman K."/>
            <person name="Brown C.T."/>
            <person name="Hug L.A."/>
            <person name="Sharon I."/>
            <person name="Castelle C.J."/>
            <person name="Probst A.J."/>
            <person name="Thomas B.C."/>
            <person name="Singh A."/>
            <person name="Wilkins M.J."/>
            <person name="Karaoz U."/>
            <person name="Brodie E.L."/>
            <person name="Williams K.H."/>
            <person name="Hubbard S.S."/>
            <person name="Banfield J.F."/>
        </authorList>
    </citation>
    <scope>NUCLEOTIDE SEQUENCE [LARGE SCALE GENOMIC DNA]</scope>
</reference>
<accession>A0A1F7U3H2</accession>
<evidence type="ECO:0008006" key="3">
    <source>
        <dbReference type="Google" id="ProtNLM"/>
    </source>
</evidence>
<dbReference type="STRING" id="1802391.A3D72_02195"/>
<dbReference type="EMBL" id="MGDZ01000051">
    <property type="protein sequence ID" value="OGL72781.1"/>
    <property type="molecule type" value="Genomic_DNA"/>
</dbReference>
<dbReference type="AlphaFoldDB" id="A0A1F7U3H2"/>
<dbReference type="Proteomes" id="UP000176303">
    <property type="component" value="Unassembled WGS sequence"/>
</dbReference>
<proteinExistence type="predicted"/>
<organism evidence="1 2">
    <name type="scientific">Candidatus Uhrbacteria bacterium RIFCSPHIGHO2_02_FULL_57_19</name>
    <dbReference type="NCBI Taxonomy" id="1802391"/>
    <lineage>
        <taxon>Bacteria</taxon>
        <taxon>Candidatus Uhriibacteriota</taxon>
    </lineage>
</organism>
<gene>
    <name evidence="1" type="ORF">A3D72_02195</name>
</gene>
<protein>
    <recommendedName>
        <fullName evidence="3">DUF5667 domain-containing protein</fullName>
    </recommendedName>
</protein>